<keyword evidence="1" id="KW-1133">Transmembrane helix</keyword>
<evidence type="ECO:0000313" key="3">
    <source>
        <dbReference type="Proteomes" id="UP001596023"/>
    </source>
</evidence>
<name>A0ABV9KSU3_9BACT</name>
<dbReference type="RefSeq" id="WP_379993960.1">
    <property type="nucleotide sequence ID" value="NZ_JBHSGN010000024.1"/>
</dbReference>
<dbReference type="EMBL" id="JBHSGN010000024">
    <property type="protein sequence ID" value="MFC4672756.1"/>
    <property type="molecule type" value="Genomic_DNA"/>
</dbReference>
<reference evidence="3" key="1">
    <citation type="journal article" date="2019" name="Int. J. Syst. Evol. Microbiol.">
        <title>The Global Catalogue of Microorganisms (GCM) 10K type strain sequencing project: providing services to taxonomists for standard genome sequencing and annotation.</title>
        <authorList>
            <consortium name="The Broad Institute Genomics Platform"/>
            <consortium name="The Broad Institute Genome Sequencing Center for Infectious Disease"/>
            <person name="Wu L."/>
            <person name="Ma J."/>
        </authorList>
    </citation>
    <scope>NUCLEOTIDE SEQUENCE [LARGE SCALE GENOMIC DNA]</scope>
    <source>
        <strain evidence="3">CCUG 66188</strain>
    </source>
</reference>
<organism evidence="2 3">
    <name type="scientific">Dysgonomonas termitidis</name>
    <dbReference type="NCBI Taxonomy" id="1516126"/>
    <lineage>
        <taxon>Bacteria</taxon>
        <taxon>Pseudomonadati</taxon>
        <taxon>Bacteroidota</taxon>
        <taxon>Bacteroidia</taxon>
        <taxon>Bacteroidales</taxon>
        <taxon>Dysgonomonadaceae</taxon>
        <taxon>Dysgonomonas</taxon>
    </lineage>
</organism>
<protein>
    <submittedName>
        <fullName evidence="2">Uncharacterized protein</fullName>
    </submittedName>
</protein>
<keyword evidence="1" id="KW-0472">Membrane</keyword>
<keyword evidence="3" id="KW-1185">Reference proteome</keyword>
<keyword evidence="1" id="KW-0812">Transmembrane</keyword>
<comment type="caution">
    <text evidence="2">The sequence shown here is derived from an EMBL/GenBank/DDBJ whole genome shotgun (WGS) entry which is preliminary data.</text>
</comment>
<proteinExistence type="predicted"/>
<accession>A0ABV9KSU3</accession>
<evidence type="ECO:0000313" key="2">
    <source>
        <dbReference type="EMBL" id="MFC4672756.1"/>
    </source>
</evidence>
<gene>
    <name evidence="2" type="ORF">ACFO6W_03510</name>
</gene>
<evidence type="ECO:0000256" key="1">
    <source>
        <dbReference type="SAM" id="Phobius"/>
    </source>
</evidence>
<sequence>MQNNWPEKDYRLAVLLRIWWWIPLIFVIATGVIKDCAGNGIDPMDDSILKNTGIVGHVMVMDSTYNGFRVVYVTAGPVTGERLEEIKSREHITGAFERLQHDAPVHFGSLLETDIYDFAVFAKKYDTDKDIKIHNIFVEGPQKKNLYLGPNPMIENPAVWIDENTDQGVQYLKSDDIYFLYDKPGRIYRYWKCRGIHSMSATDERFSHFSEDERIR</sequence>
<feature type="transmembrane region" description="Helical" evidence="1">
    <location>
        <begin position="12"/>
        <end position="33"/>
    </location>
</feature>
<dbReference type="Proteomes" id="UP001596023">
    <property type="component" value="Unassembled WGS sequence"/>
</dbReference>